<sequence>MKLIKPILIIAILLLVSCDKTNVYATIDNDFKDNRWFKSSIRTLKLEVKKEASSYDLFFDFRHVHDFQFSEIPIQFRIEDPNGKVSVEKIMLSIKDEKGKDRGECMGDICDLRQVIFSEKELIKGDYTISISHQFQGEYLPNVISIGLSLKEIFK</sequence>
<reference evidence="2" key="1">
    <citation type="journal article" date="2014" name="Int. J. Syst. Evol. Microbiol.">
        <title>Complete genome sequence of Corynebacterium casei LMG S-19264T (=DSM 44701T), isolated from a smear-ripened cheese.</title>
        <authorList>
            <consortium name="US DOE Joint Genome Institute (JGI-PGF)"/>
            <person name="Walter F."/>
            <person name="Albersmeier A."/>
            <person name="Kalinowski J."/>
            <person name="Ruckert C."/>
        </authorList>
    </citation>
    <scope>NUCLEOTIDE SEQUENCE</scope>
    <source>
        <strain evidence="2">CGMCC 1.12506</strain>
    </source>
</reference>
<dbReference type="Pfam" id="PF14109">
    <property type="entry name" value="GldH_lipo"/>
    <property type="match status" value="1"/>
</dbReference>
<dbReference type="EMBL" id="BMFG01000003">
    <property type="protein sequence ID" value="GGD21425.1"/>
    <property type="molecule type" value="Genomic_DNA"/>
</dbReference>
<keyword evidence="1" id="KW-0732">Signal</keyword>
<name>A0A916XYC8_9FLAO</name>
<evidence type="ECO:0008006" key="4">
    <source>
        <dbReference type="Google" id="ProtNLM"/>
    </source>
</evidence>
<proteinExistence type="predicted"/>
<evidence type="ECO:0000256" key="1">
    <source>
        <dbReference type="SAM" id="SignalP"/>
    </source>
</evidence>
<feature type="signal peptide" evidence="1">
    <location>
        <begin position="1"/>
        <end position="25"/>
    </location>
</feature>
<accession>A0A916XYC8</accession>
<reference evidence="2" key="2">
    <citation type="submission" date="2020-09" db="EMBL/GenBank/DDBJ databases">
        <authorList>
            <person name="Sun Q."/>
            <person name="Zhou Y."/>
        </authorList>
    </citation>
    <scope>NUCLEOTIDE SEQUENCE</scope>
    <source>
        <strain evidence="2">CGMCC 1.12506</strain>
    </source>
</reference>
<dbReference type="Proteomes" id="UP000625735">
    <property type="component" value="Unassembled WGS sequence"/>
</dbReference>
<keyword evidence="3" id="KW-1185">Reference proteome</keyword>
<dbReference type="InterPro" id="IPR020018">
    <property type="entry name" value="Motility-assoc_lipoprot_GldH"/>
</dbReference>
<dbReference type="AlphaFoldDB" id="A0A916XYC8"/>
<gene>
    <name evidence="2" type="ORF">GCM10011343_09860</name>
</gene>
<feature type="chain" id="PRO_5038077070" description="Gliding motility-associated lipoprotein GldH" evidence="1">
    <location>
        <begin position="26"/>
        <end position="155"/>
    </location>
</feature>
<organism evidence="2 3">
    <name type="scientific">Flavobacterium orientale</name>
    <dbReference type="NCBI Taxonomy" id="1756020"/>
    <lineage>
        <taxon>Bacteria</taxon>
        <taxon>Pseudomonadati</taxon>
        <taxon>Bacteroidota</taxon>
        <taxon>Flavobacteriia</taxon>
        <taxon>Flavobacteriales</taxon>
        <taxon>Flavobacteriaceae</taxon>
        <taxon>Flavobacterium</taxon>
    </lineage>
</organism>
<evidence type="ECO:0000313" key="3">
    <source>
        <dbReference type="Proteomes" id="UP000625735"/>
    </source>
</evidence>
<protein>
    <recommendedName>
        <fullName evidence="4">Gliding motility-associated lipoprotein GldH</fullName>
    </recommendedName>
</protein>
<comment type="caution">
    <text evidence="2">The sequence shown here is derived from an EMBL/GenBank/DDBJ whole genome shotgun (WGS) entry which is preliminary data.</text>
</comment>
<dbReference type="PROSITE" id="PS51257">
    <property type="entry name" value="PROKAR_LIPOPROTEIN"/>
    <property type="match status" value="1"/>
</dbReference>
<evidence type="ECO:0000313" key="2">
    <source>
        <dbReference type="EMBL" id="GGD21425.1"/>
    </source>
</evidence>